<dbReference type="Proteomes" id="UP000318815">
    <property type="component" value="Unassembled WGS sequence"/>
</dbReference>
<dbReference type="InterPro" id="IPR032168">
    <property type="entry name" value="DUF5004"/>
</dbReference>
<comment type="caution">
    <text evidence="1">The sequence shown here is derived from an EMBL/GenBank/DDBJ whole genome shotgun (WGS) entry which is preliminary data.</text>
</comment>
<evidence type="ECO:0000313" key="2">
    <source>
        <dbReference type="Proteomes" id="UP000318815"/>
    </source>
</evidence>
<dbReference type="Pfam" id="PF16395">
    <property type="entry name" value="DUF5004"/>
    <property type="match status" value="1"/>
</dbReference>
<protein>
    <submittedName>
        <fullName evidence="1">DUF5004 domain-containing protein</fullName>
    </submittedName>
</protein>
<dbReference type="AlphaFoldDB" id="A0A5C6LQP6"/>
<sequence length="186" mass="21049">MLPIPSFLYVNIISARLCTCGQFHKVKRLSLPNWRKILTGKTSSMKVRIPFCLLILLFGINACQRQEISVPEQIKDISGEWRIIKAVRNGVEITTLTDFTLFRIHFKEGQYNIENPMPFVVNKNGSYTLDDPAYPLRISFLQTGTDAAVSTGFTYPVVNGKRNMVFSFSPGCASNTYLYTLERVAP</sequence>
<keyword evidence="2" id="KW-1185">Reference proteome</keyword>
<dbReference type="OrthoDB" id="1467887at2"/>
<name>A0A5C6LQP6_9BACT</name>
<organism evidence="1 2">
    <name type="scientific">Chitinophaga pinensis</name>
    <dbReference type="NCBI Taxonomy" id="79329"/>
    <lineage>
        <taxon>Bacteria</taxon>
        <taxon>Pseudomonadati</taxon>
        <taxon>Bacteroidota</taxon>
        <taxon>Chitinophagia</taxon>
        <taxon>Chitinophagales</taxon>
        <taxon>Chitinophagaceae</taxon>
        <taxon>Chitinophaga</taxon>
    </lineage>
</organism>
<proteinExistence type="predicted"/>
<accession>A0A5C6LQP6</accession>
<dbReference type="EMBL" id="VOHS01000043">
    <property type="protein sequence ID" value="TWV95086.1"/>
    <property type="molecule type" value="Genomic_DNA"/>
</dbReference>
<gene>
    <name evidence="1" type="ORF">FEF09_25150</name>
</gene>
<reference evidence="1 2" key="1">
    <citation type="submission" date="2019-08" db="EMBL/GenBank/DDBJ databases">
        <title>Whole genome sequencing of chitin degrading bacteria Chitinophaga pinensis YS16.</title>
        <authorList>
            <person name="Singh R.P."/>
            <person name="Manchanda G."/>
            <person name="Maurya I.K."/>
            <person name="Joshi N.K."/>
            <person name="Srivastava A.K."/>
        </authorList>
    </citation>
    <scope>NUCLEOTIDE SEQUENCE [LARGE SCALE GENOMIC DNA]</scope>
    <source>
        <strain evidence="1 2">YS-16</strain>
    </source>
</reference>
<evidence type="ECO:0000313" key="1">
    <source>
        <dbReference type="EMBL" id="TWV95086.1"/>
    </source>
</evidence>